<organism evidence="1 2">
    <name type="scientific">Ceratosolen solmsi marchali</name>
    <dbReference type="NCBI Taxonomy" id="326594"/>
    <lineage>
        <taxon>Eukaryota</taxon>
        <taxon>Metazoa</taxon>
        <taxon>Ecdysozoa</taxon>
        <taxon>Arthropoda</taxon>
        <taxon>Hexapoda</taxon>
        <taxon>Insecta</taxon>
        <taxon>Pterygota</taxon>
        <taxon>Neoptera</taxon>
        <taxon>Endopterygota</taxon>
        <taxon>Hymenoptera</taxon>
        <taxon>Apocrita</taxon>
        <taxon>Proctotrupomorpha</taxon>
        <taxon>Chalcidoidea</taxon>
        <taxon>Agaonidae</taxon>
        <taxon>Agaoninae</taxon>
        <taxon>Ceratosolen</taxon>
    </lineage>
</organism>
<name>A0AAJ6YFS1_9HYME</name>
<reference evidence="2" key="1">
    <citation type="submission" date="2025-08" db="UniProtKB">
        <authorList>
            <consortium name="RefSeq"/>
        </authorList>
    </citation>
    <scope>IDENTIFICATION</scope>
</reference>
<protein>
    <submittedName>
        <fullName evidence="2">Uncharacterized protein LOC105361687</fullName>
    </submittedName>
</protein>
<dbReference type="RefSeq" id="XP_011497241.1">
    <property type="nucleotide sequence ID" value="XM_011498939.1"/>
</dbReference>
<gene>
    <name evidence="2" type="primary">LOC105361687</name>
</gene>
<accession>A0AAJ6YFS1</accession>
<sequence length="191" mass="21555">MTVHECSPDVMGKWYFVKVIEHINEIKCGSFAEADTLSLSRMIIAAWPIIKLKSIETHGLPRIILLWEENAGILEYTFWVSRNEAPGVWNSDKIQNGSLANKPSYNQFIGTVHVMKAVASHMIITFCTCNVDDQKFSILLGRKYKLPKTDLLGMHKLLERRNLHLLSIRKSCSYGSTISNNGKASLILFGS</sequence>
<proteinExistence type="predicted"/>
<evidence type="ECO:0000313" key="1">
    <source>
        <dbReference type="Proteomes" id="UP000695007"/>
    </source>
</evidence>
<dbReference type="AlphaFoldDB" id="A0AAJ6YFS1"/>
<evidence type="ECO:0000313" key="2">
    <source>
        <dbReference type="RefSeq" id="XP_011497241.1"/>
    </source>
</evidence>
<dbReference type="GeneID" id="105361687"/>
<dbReference type="Proteomes" id="UP000695007">
    <property type="component" value="Unplaced"/>
</dbReference>
<dbReference type="KEGG" id="csol:105361687"/>
<keyword evidence="1" id="KW-1185">Reference proteome</keyword>